<accession>A0A6G1RTE1</accession>
<protein>
    <recommendedName>
        <fullName evidence="2">Reverse transcriptase domain-containing protein</fullName>
    </recommendedName>
</protein>
<organism evidence="1">
    <name type="scientific">Hypotaenidia okinawae</name>
    <dbReference type="NCBI Taxonomy" id="2861861"/>
    <lineage>
        <taxon>Eukaryota</taxon>
        <taxon>Metazoa</taxon>
        <taxon>Chordata</taxon>
        <taxon>Craniata</taxon>
        <taxon>Vertebrata</taxon>
        <taxon>Euteleostomi</taxon>
        <taxon>Archelosauria</taxon>
        <taxon>Archosauria</taxon>
        <taxon>Dinosauria</taxon>
        <taxon>Saurischia</taxon>
        <taxon>Theropoda</taxon>
        <taxon>Coelurosauria</taxon>
        <taxon>Aves</taxon>
        <taxon>Neognathae</taxon>
        <taxon>Neoaves</taxon>
        <taxon>Gruiformes</taxon>
        <taxon>Rallidae</taxon>
        <taxon>Hypotaenidia</taxon>
    </lineage>
</organism>
<name>A0A6G1RTE1_9GRUI</name>
<evidence type="ECO:0000313" key="1">
    <source>
        <dbReference type="EMBL" id="LAC41941.1"/>
    </source>
</evidence>
<reference evidence="1" key="1">
    <citation type="submission" date="2020-03" db="EMBL/GenBank/DDBJ databases">
        <title>Okinawa Rail whole genome shotgun sequence.</title>
        <authorList>
            <person name="Nakajima N."/>
            <person name="Onuma M."/>
            <person name="Endoh D."/>
        </authorList>
    </citation>
    <scope>NUCLEOTIDE SEQUENCE</scope>
</reference>
<dbReference type="PANTHER" id="PTHR33332">
    <property type="entry name" value="REVERSE TRANSCRIPTASE DOMAIN-CONTAINING PROTEIN"/>
    <property type="match status" value="1"/>
</dbReference>
<sequence>MVPHSILTSFKLERDVFDEWTVRWVRNWLAGCSQRVTVSGSVSSKEWGLCWDPVLFNIFIDDIDSGIEHTFSRFADETKLSGVFISLREGMPSRGILTGLSGPVKTS</sequence>
<reference evidence="1" key="2">
    <citation type="submission" date="2020-03" db="EMBL/GenBank/DDBJ databases">
        <authorList>
            <consortium name="Environmental Genome Science Research Promotion Project"/>
            <person name="Nakajima N."/>
            <person name="Onuma M."/>
            <person name="Endoh D."/>
        </authorList>
    </citation>
    <scope>NUCLEOTIDE SEQUENCE</scope>
</reference>
<proteinExistence type="predicted"/>
<dbReference type="AlphaFoldDB" id="A0A6G1RTE1"/>
<evidence type="ECO:0008006" key="2">
    <source>
        <dbReference type="Google" id="ProtNLM"/>
    </source>
</evidence>
<dbReference type="EMBL" id="ICPP01009297">
    <property type="protein sequence ID" value="LAC41941.1"/>
    <property type="molecule type" value="Transcribed_RNA"/>
</dbReference>